<dbReference type="Proteomes" id="UP000677918">
    <property type="component" value="Unassembled WGS sequence"/>
</dbReference>
<organism evidence="2 3">
    <name type="scientific">Xylanibacillus composti</name>
    <dbReference type="NCBI Taxonomy" id="1572762"/>
    <lineage>
        <taxon>Bacteria</taxon>
        <taxon>Bacillati</taxon>
        <taxon>Bacillota</taxon>
        <taxon>Bacilli</taxon>
        <taxon>Bacillales</taxon>
        <taxon>Paenibacillaceae</taxon>
        <taxon>Xylanibacillus</taxon>
    </lineage>
</organism>
<dbReference type="EMBL" id="BOVK01000007">
    <property type="protein sequence ID" value="GIQ67815.1"/>
    <property type="molecule type" value="Genomic_DNA"/>
</dbReference>
<dbReference type="GO" id="GO:0008168">
    <property type="term" value="F:methyltransferase activity"/>
    <property type="evidence" value="ECO:0007669"/>
    <property type="project" value="TreeGrafter"/>
</dbReference>
<dbReference type="SUPFAM" id="SSF46955">
    <property type="entry name" value="Putative DNA-binding domain"/>
    <property type="match status" value="1"/>
</dbReference>
<dbReference type="Pfam" id="PF13649">
    <property type="entry name" value="Methyltransf_25"/>
    <property type="match status" value="1"/>
</dbReference>
<accession>A0A8J4M0G9</accession>
<name>A0A8J4M0G9_9BACL</name>
<evidence type="ECO:0000313" key="3">
    <source>
        <dbReference type="Proteomes" id="UP000677918"/>
    </source>
</evidence>
<reference evidence="2" key="1">
    <citation type="submission" date="2021-04" db="EMBL/GenBank/DDBJ databases">
        <title>Draft genome sequence of Xylanibacillus composti strain K13.</title>
        <authorList>
            <person name="Uke A."/>
            <person name="Chhe C."/>
            <person name="Baramee S."/>
            <person name="Kosugi A."/>
        </authorList>
    </citation>
    <scope>NUCLEOTIDE SEQUENCE</scope>
    <source>
        <strain evidence="2">K13</strain>
    </source>
</reference>
<dbReference type="InterPro" id="IPR029063">
    <property type="entry name" value="SAM-dependent_MTases_sf"/>
</dbReference>
<dbReference type="GO" id="GO:0003677">
    <property type="term" value="F:DNA binding"/>
    <property type="evidence" value="ECO:0007669"/>
    <property type="project" value="InterPro"/>
</dbReference>
<dbReference type="InterPro" id="IPR041698">
    <property type="entry name" value="Methyltransf_25"/>
</dbReference>
<protein>
    <recommendedName>
        <fullName evidence="1">HTH merR-type domain-containing protein</fullName>
    </recommendedName>
</protein>
<dbReference type="GO" id="GO:0006355">
    <property type="term" value="P:regulation of DNA-templated transcription"/>
    <property type="evidence" value="ECO:0007669"/>
    <property type="project" value="InterPro"/>
</dbReference>
<dbReference type="SUPFAM" id="SSF53335">
    <property type="entry name" value="S-adenosyl-L-methionine-dependent methyltransferases"/>
    <property type="match status" value="1"/>
</dbReference>
<evidence type="ECO:0000313" key="2">
    <source>
        <dbReference type="EMBL" id="GIQ67815.1"/>
    </source>
</evidence>
<dbReference type="RefSeq" id="WP_213410465.1">
    <property type="nucleotide sequence ID" value="NZ_BOVK01000007.1"/>
</dbReference>
<dbReference type="Gene3D" id="3.40.50.150">
    <property type="entry name" value="Vaccinia Virus protein VP39"/>
    <property type="match status" value="1"/>
</dbReference>
<dbReference type="PANTHER" id="PTHR42912">
    <property type="entry name" value="METHYLTRANSFERASE"/>
    <property type="match status" value="1"/>
</dbReference>
<dbReference type="Pfam" id="PF13411">
    <property type="entry name" value="MerR_1"/>
    <property type="match status" value="1"/>
</dbReference>
<dbReference type="CDD" id="cd02440">
    <property type="entry name" value="AdoMet_MTases"/>
    <property type="match status" value="1"/>
</dbReference>
<evidence type="ECO:0000259" key="1">
    <source>
        <dbReference type="PROSITE" id="PS50937"/>
    </source>
</evidence>
<keyword evidence="3" id="KW-1185">Reference proteome</keyword>
<dbReference type="SMART" id="SM00422">
    <property type="entry name" value="HTH_MERR"/>
    <property type="match status" value="1"/>
</dbReference>
<sequence>MKISDVAEQLKITPRTIRFYESKGLIAPAKEGNGYRRFSEQEVWRLQTILALREALDDVENRHPKELLGYLELQRAVMVRQWLEYKQMIETTDRMIHMLLQADKLPIEDIYQLAQSSRRLREERASWRDQWNYDERAKFHDEQVAGGSAAKYRDYERALDLAVQWLAPIAGERGLDIGTGTGNAAGKLLAKGAQMAGVDQSREMLKEARRKFPALETRLGNFLALPYLEAEFDLVVTCFAFRHLNEEQQLLALEEMRRVLKPRGRICLVDLMVREEVSSASPADASAYPSASRLLRWFEQHDYATKHEQMNEQLHLVYALPIRA</sequence>
<dbReference type="InterPro" id="IPR000551">
    <property type="entry name" value="MerR-type_HTH_dom"/>
</dbReference>
<dbReference type="AlphaFoldDB" id="A0A8J4M0G9"/>
<comment type="caution">
    <text evidence="2">The sequence shown here is derived from an EMBL/GenBank/DDBJ whole genome shotgun (WGS) entry which is preliminary data.</text>
</comment>
<dbReference type="PROSITE" id="PS50937">
    <property type="entry name" value="HTH_MERR_2"/>
    <property type="match status" value="1"/>
</dbReference>
<dbReference type="Gene3D" id="1.10.1660.10">
    <property type="match status" value="1"/>
</dbReference>
<gene>
    <name evidence="2" type="ORF">XYCOK13_06390</name>
</gene>
<dbReference type="InterPro" id="IPR009061">
    <property type="entry name" value="DNA-bd_dom_put_sf"/>
</dbReference>
<feature type="domain" description="HTH merR-type" evidence="1">
    <location>
        <begin position="1"/>
        <end position="70"/>
    </location>
</feature>
<dbReference type="InterPro" id="IPR050508">
    <property type="entry name" value="Methyltransf_Superfamily"/>
</dbReference>
<dbReference type="CDD" id="cd00592">
    <property type="entry name" value="HTH_MerR-like"/>
    <property type="match status" value="1"/>
</dbReference>
<proteinExistence type="predicted"/>